<reference evidence="1" key="1">
    <citation type="submission" date="2019-07" db="EMBL/GenBank/DDBJ databases">
        <title>Annotation for the trematode Paragonimus miyazaki's.</title>
        <authorList>
            <person name="Choi Y.-J."/>
        </authorList>
    </citation>
    <scope>NUCLEOTIDE SEQUENCE</scope>
    <source>
        <strain evidence="1">Japan</strain>
    </source>
</reference>
<name>A0A8S9YM93_9TREM</name>
<keyword evidence="2" id="KW-1185">Reference proteome</keyword>
<comment type="caution">
    <text evidence="1">The sequence shown here is derived from an EMBL/GenBank/DDBJ whole genome shotgun (WGS) entry which is preliminary data.</text>
</comment>
<evidence type="ECO:0000313" key="1">
    <source>
        <dbReference type="EMBL" id="KAF7255894.1"/>
    </source>
</evidence>
<proteinExistence type="predicted"/>
<evidence type="ECO:0000313" key="2">
    <source>
        <dbReference type="Proteomes" id="UP000822476"/>
    </source>
</evidence>
<sequence>MLFNLPTLVKEKAFILLKWICVKSKSENSSQILIDPLLENADGSWDVDKFTVLRLSSFDIYASVINNLWRDQYIEGMPLL</sequence>
<dbReference type="EMBL" id="JTDE01003576">
    <property type="protein sequence ID" value="KAF7255894.1"/>
    <property type="molecule type" value="Genomic_DNA"/>
</dbReference>
<dbReference type="AlphaFoldDB" id="A0A8S9YM93"/>
<dbReference type="Proteomes" id="UP000822476">
    <property type="component" value="Unassembled WGS sequence"/>
</dbReference>
<accession>A0A8S9YM93</accession>
<protein>
    <submittedName>
        <fullName evidence="1">Uncharacterized protein</fullName>
    </submittedName>
</protein>
<gene>
    <name evidence="1" type="ORF">EG68_07394</name>
</gene>
<organism evidence="1 2">
    <name type="scientific">Paragonimus skrjabini miyazakii</name>
    <dbReference type="NCBI Taxonomy" id="59628"/>
    <lineage>
        <taxon>Eukaryota</taxon>
        <taxon>Metazoa</taxon>
        <taxon>Spiralia</taxon>
        <taxon>Lophotrochozoa</taxon>
        <taxon>Platyhelminthes</taxon>
        <taxon>Trematoda</taxon>
        <taxon>Digenea</taxon>
        <taxon>Plagiorchiida</taxon>
        <taxon>Troglotremata</taxon>
        <taxon>Troglotrematidae</taxon>
        <taxon>Paragonimus</taxon>
    </lineage>
</organism>